<keyword evidence="2" id="KW-1185">Reference proteome</keyword>
<sequence>MLYAQNKRCAGVVKDKDSGELLPFATLYLQSDKKVGTTTDMNGTFAFELPSSVTRKDSIVVTFIGYETLKLPIRRRMVNMKIALSTASEQLDEVTVVAGENPAIEVINKARALEDRQRKEGKPWETIRNTQISWSMTEFPDRYKGLLENAKKTLASTDSTIEDVPVFAAQYRTHRQSVTGGAIQDTVISEQKRGLGFDADGVFGKIIGDNGRVIDDLFASNIIVIDKGIPSPLSPFWRQYYEAYLSDVPVMLDGMECLHIAFEPFTPSTLAFEGDLWFNLQDTALVKVDMQLSTAAATNFLSGFTLEQKRVKNEVGEYQAVYTSYTQRLTNLPLVPEVKASYEIHEQIGRPILNQVATDTALKGEGELTMGKVEWKQDTFQAIETLEKKSRIGLYAQMANVGGTGYYETKYLEFGHILNVLMFNDVEGVRTAIGAINNTLADGHLYLNAYAGYGWKDKRWKYLGDVKYIFNEDRKHILGLKALEDVTPLAMVGFERNHLNFSQLQQYGKMSEKAPFYYRNIELSYTNNLHPDWMLSTYLNRRSFEEVPTVGTEQVVGPQYTSEEGSIELRWSYQDRSAYNKNFRLLRKGGQRFPEVRLGYTLGQVHNNITLETLPFQKVYFSLSHKYAPLFPWGGETSYRVQAGAVLNEVPYPYLKYHQGLSGYVATFGAHHMMNPFEFVSDYYGELFIQHLFKGTIMGKVPGLRWIHQKTGVNLMFESTIAWGGMTDKNQQYNRELFLGDDLQTGEETGVQSMDPSIPFVAVGYGINNIFKLAFIEYWHRLTYRDVNYAHQNEGIKVGLLFRL</sequence>
<accession>A0ABP9DJN3</accession>
<name>A0ABP9DJN3_9BACT</name>
<dbReference type="EMBL" id="BAABJX010000048">
    <property type="protein sequence ID" value="GAA4843952.1"/>
    <property type="molecule type" value="Genomic_DNA"/>
</dbReference>
<comment type="caution">
    <text evidence="1">The sequence shown here is derived from an EMBL/GenBank/DDBJ whole genome shotgun (WGS) entry which is preliminary data.</text>
</comment>
<dbReference type="Proteomes" id="UP001500298">
    <property type="component" value="Unassembled WGS sequence"/>
</dbReference>
<organism evidence="1 2">
    <name type="scientific">Algivirga pacifica</name>
    <dbReference type="NCBI Taxonomy" id="1162670"/>
    <lineage>
        <taxon>Bacteria</taxon>
        <taxon>Pseudomonadati</taxon>
        <taxon>Bacteroidota</taxon>
        <taxon>Cytophagia</taxon>
        <taxon>Cytophagales</taxon>
        <taxon>Flammeovirgaceae</taxon>
        <taxon>Algivirga</taxon>
    </lineage>
</organism>
<evidence type="ECO:0000313" key="1">
    <source>
        <dbReference type="EMBL" id="GAA4843952.1"/>
    </source>
</evidence>
<evidence type="ECO:0000313" key="2">
    <source>
        <dbReference type="Proteomes" id="UP001500298"/>
    </source>
</evidence>
<dbReference type="SUPFAM" id="SSF49464">
    <property type="entry name" value="Carboxypeptidase regulatory domain-like"/>
    <property type="match status" value="1"/>
</dbReference>
<reference evidence="2" key="1">
    <citation type="journal article" date="2019" name="Int. J. Syst. Evol. Microbiol.">
        <title>The Global Catalogue of Microorganisms (GCM) 10K type strain sequencing project: providing services to taxonomists for standard genome sequencing and annotation.</title>
        <authorList>
            <consortium name="The Broad Institute Genomics Platform"/>
            <consortium name="The Broad Institute Genome Sequencing Center for Infectious Disease"/>
            <person name="Wu L."/>
            <person name="Ma J."/>
        </authorList>
    </citation>
    <scope>NUCLEOTIDE SEQUENCE [LARGE SCALE GENOMIC DNA]</scope>
    <source>
        <strain evidence="2">JCM 18326</strain>
    </source>
</reference>
<gene>
    <name evidence="1" type="ORF">GCM10023331_31150</name>
</gene>
<dbReference type="Pfam" id="PF13715">
    <property type="entry name" value="CarbopepD_reg_2"/>
    <property type="match status" value="1"/>
</dbReference>
<proteinExistence type="predicted"/>
<protein>
    <submittedName>
        <fullName evidence="1">DUF5686 and carboxypeptidase-like regulatory domain-containing protein</fullName>
    </submittedName>
</protein>
<dbReference type="InterPro" id="IPR008969">
    <property type="entry name" value="CarboxyPept-like_regulatory"/>
</dbReference>